<dbReference type="InterPro" id="IPR031100">
    <property type="entry name" value="LOG_fam"/>
</dbReference>
<dbReference type="Pfam" id="PF03641">
    <property type="entry name" value="Lysine_decarbox"/>
    <property type="match status" value="1"/>
</dbReference>
<organism evidence="3 4">
    <name type="scientific">Actinoalloteichus fjordicus</name>
    <dbReference type="NCBI Taxonomy" id="1612552"/>
    <lineage>
        <taxon>Bacteria</taxon>
        <taxon>Bacillati</taxon>
        <taxon>Actinomycetota</taxon>
        <taxon>Actinomycetes</taxon>
        <taxon>Pseudonocardiales</taxon>
        <taxon>Pseudonocardiaceae</taxon>
        <taxon>Actinoalloteichus</taxon>
    </lineage>
</organism>
<comment type="catalytic activity">
    <reaction evidence="2">
        <text>9-ribosyl-trans-zeatin 5'-phosphate + H2O = trans-zeatin + D-ribose 5-phosphate</text>
        <dbReference type="Rhea" id="RHEA:48564"/>
        <dbReference type="ChEBI" id="CHEBI:15377"/>
        <dbReference type="ChEBI" id="CHEBI:16522"/>
        <dbReference type="ChEBI" id="CHEBI:78346"/>
        <dbReference type="ChEBI" id="CHEBI:87947"/>
        <dbReference type="EC" id="3.2.2.n1"/>
    </reaction>
</comment>
<evidence type="ECO:0000256" key="1">
    <source>
        <dbReference type="ARBA" id="ARBA00006763"/>
    </source>
</evidence>
<dbReference type="SUPFAM" id="SSF102405">
    <property type="entry name" value="MCP/YpsA-like"/>
    <property type="match status" value="1"/>
</dbReference>
<gene>
    <name evidence="3" type="ORF">UA74_06870</name>
</gene>
<dbReference type="EC" id="3.2.2.n1" evidence="2"/>
<dbReference type="GO" id="GO:0009691">
    <property type="term" value="P:cytokinin biosynthetic process"/>
    <property type="evidence" value="ECO:0007669"/>
    <property type="project" value="UniProtKB-UniRule"/>
</dbReference>
<sequence length="198" mass="21510">MFCGSSDGRGRVYLDAARTLGRLISRRGDVLVYGGAAVGVMGAVADASLDAGGRVVGVIPRQLVEREIAHPRLTTLHVVADMHERKAMMAANADAFIAMPGGAGTLEELFEIWTWAQLGLHAKPIGLLDVNGYYEPLRAMIDHMTTEGFLQERHSRALLIDSDAERLLDRFADYRAPGPKWAPHEAAEAADLFGITEK</sequence>
<keyword evidence="4" id="KW-1185">Reference proteome</keyword>
<dbReference type="GO" id="GO:0005829">
    <property type="term" value="C:cytosol"/>
    <property type="evidence" value="ECO:0007669"/>
    <property type="project" value="TreeGrafter"/>
</dbReference>
<reference evidence="4" key="1">
    <citation type="submission" date="2016-06" db="EMBL/GenBank/DDBJ databases">
        <title>Complete genome sequence of Actinoalloteichus fjordicus DSM 46855 (=ADI127-17), type strain of the new species Actinoalloteichus fjordicus.</title>
        <authorList>
            <person name="Ruckert C."/>
            <person name="Nouioui I."/>
            <person name="Willmese J."/>
            <person name="van Wezel G."/>
            <person name="Klenk H.-P."/>
            <person name="Kalinowski J."/>
            <person name="Zotchev S.B."/>
        </authorList>
    </citation>
    <scope>NUCLEOTIDE SEQUENCE [LARGE SCALE GENOMIC DNA]</scope>
    <source>
        <strain evidence="4">ADI127-7</strain>
    </source>
</reference>
<dbReference type="InterPro" id="IPR005269">
    <property type="entry name" value="LOG"/>
</dbReference>
<dbReference type="EMBL" id="CP016076">
    <property type="protein sequence ID" value="APU13444.1"/>
    <property type="molecule type" value="Genomic_DNA"/>
</dbReference>
<dbReference type="PANTHER" id="PTHR31223:SF70">
    <property type="entry name" value="LOG FAMILY PROTEIN YJL055W"/>
    <property type="match status" value="1"/>
</dbReference>
<evidence type="ECO:0000313" key="3">
    <source>
        <dbReference type="EMBL" id="APU13444.1"/>
    </source>
</evidence>
<proteinExistence type="inferred from homology"/>
<dbReference type="NCBIfam" id="TIGR00730">
    <property type="entry name" value="Rossman fold protein, TIGR00730 family"/>
    <property type="match status" value="1"/>
</dbReference>
<dbReference type="AlphaFoldDB" id="A0AAC9PQR5"/>
<comment type="similarity">
    <text evidence="1 2">Belongs to the LOG family.</text>
</comment>
<dbReference type="GO" id="GO:0016799">
    <property type="term" value="F:hydrolase activity, hydrolyzing N-glycosyl compounds"/>
    <property type="evidence" value="ECO:0007669"/>
    <property type="project" value="TreeGrafter"/>
</dbReference>
<evidence type="ECO:0000313" key="4">
    <source>
        <dbReference type="Proteomes" id="UP000185511"/>
    </source>
</evidence>
<keyword evidence="2" id="KW-0203">Cytokinin biosynthesis</keyword>
<keyword evidence="2" id="KW-0378">Hydrolase</keyword>
<dbReference type="Gene3D" id="3.40.50.450">
    <property type="match status" value="1"/>
</dbReference>
<name>A0AAC9PQR5_9PSEU</name>
<dbReference type="Proteomes" id="UP000185511">
    <property type="component" value="Chromosome"/>
</dbReference>
<accession>A0AAC9PQR5</accession>
<dbReference type="KEGG" id="acad:UA74_06870"/>
<dbReference type="PANTHER" id="PTHR31223">
    <property type="entry name" value="LOG FAMILY PROTEIN YJL055W"/>
    <property type="match status" value="1"/>
</dbReference>
<protein>
    <recommendedName>
        <fullName evidence="2">Cytokinin riboside 5'-monophosphate phosphoribohydrolase</fullName>
        <ecNumber evidence="2">3.2.2.n1</ecNumber>
    </recommendedName>
</protein>
<evidence type="ECO:0000256" key="2">
    <source>
        <dbReference type="RuleBase" id="RU363015"/>
    </source>
</evidence>
<comment type="catalytic activity">
    <reaction evidence="2">
        <text>N(6)-(dimethylallyl)adenosine 5'-phosphate + H2O = N(6)-dimethylallyladenine + D-ribose 5-phosphate</text>
        <dbReference type="Rhea" id="RHEA:48560"/>
        <dbReference type="ChEBI" id="CHEBI:15377"/>
        <dbReference type="ChEBI" id="CHEBI:17660"/>
        <dbReference type="ChEBI" id="CHEBI:57526"/>
        <dbReference type="ChEBI" id="CHEBI:78346"/>
        <dbReference type="EC" id="3.2.2.n1"/>
    </reaction>
</comment>